<evidence type="ECO:0000313" key="4">
    <source>
        <dbReference type="Proteomes" id="UP001280121"/>
    </source>
</evidence>
<dbReference type="Proteomes" id="UP001280121">
    <property type="component" value="Unassembled WGS sequence"/>
</dbReference>
<evidence type="ECO:0000256" key="2">
    <source>
        <dbReference type="SAM" id="SignalP"/>
    </source>
</evidence>
<feature type="chain" id="PRO_5042134223" evidence="2">
    <location>
        <begin position="19"/>
        <end position="92"/>
    </location>
</feature>
<proteinExistence type="predicted"/>
<feature type="transmembrane region" description="Helical" evidence="1">
    <location>
        <begin position="64"/>
        <end position="89"/>
    </location>
</feature>
<keyword evidence="1" id="KW-0472">Membrane</keyword>
<evidence type="ECO:0000313" key="3">
    <source>
        <dbReference type="EMBL" id="KAK2634655.1"/>
    </source>
</evidence>
<reference evidence="3" key="1">
    <citation type="journal article" date="2023" name="Plant J.">
        <title>Genome sequences and population genomics provide insights into the demographic history, inbreeding, and mutation load of two 'living fossil' tree species of Dipteronia.</title>
        <authorList>
            <person name="Feng Y."/>
            <person name="Comes H.P."/>
            <person name="Chen J."/>
            <person name="Zhu S."/>
            <person name="Lu R."/>
            <person name="Zhang X."/>
            <person name="Li P."/>
            <person name="Qiu J."/>
            <person name="Olsen K.M."/>
            <person name="Qiu Y."/>
        </authorList>
    </citation>
    <scope>NUCLEOTIDE SEQUENCE</scope>
    <source>
        <strain evidence="3">KIB01</strain>
    </source>
</reference>
<keyword evidence="1" id="KW-1133">Transmembrane helix</keyword>
<dbReference type="AlphaFoldDB" id="A0AAD9TEF9"/>
<keyword evidence="2" id="KW-0732">Signal</keyword>
<keyword evidence="4" id="KW-1185">Reference proteome</keyword>
<keyword evidence="1" id="KW-0812">Transmembrane</keyword>
<sequence>MNCLGRALWIGLFARVNLWPLRIRDLFGWGRSVNVLHVIKHWDQDASGRLASSRRRASGLYRRFWLPSPSLLLVTFAVVAASGLSVGGFRSG</sequence>
<gene>
    <name evidence="3" type="ORF">Ddye_029447</name>
</gene>
<comment type="caution">
    <text evidence="3">The sequence shown here is derived from an EMBL/GenBank/DDBJ whole genome shotgun (WGS) entry which is preliminary data.</text>
</comment>
<evidence type="ECO:0000256" key="1">
    <source>
        <dbReference type="SAM" id="Phobius"/>
    </source>
</evidence>
<dbReference type="EMBL" id="JANJYI010000009">
    <property type="protein sequence ID" value="KAK2634655.1"/>
    <property type="molecule type" value="Genomic_DNA"/>
</dbReference>
<organism evidence="3 4">
    <name type="scientific">Dipteronia dyeriana</name>
    <dbReference type="NCBI Taxonomy" id="168575"/>
    <lineage>
        <taxon>Eukaryota</taxon>
        <taxon>Viridiplantae</taxon>
        <taxon>Streptophyta</taxon>
        <taxon>Embryophyta</taxon>
        <taxon>Tracheophyta</taxon>
        <taxon>Spermatophyta</taxon>
        <taxon>Magnoliopsida</taxon>
        <taxon>eudicotyledons</taxon>
        <taxon>Gunneridae</taxon>
        <taxon>Pentapetalae</taxon>
        <taxon>rosids</taxon>
        <taxon>malvids</taxon>
        <taxon>Sapindales</taxon>
        <taxon>Sapindaceae</taxon>
        <taxon>Hippocastanoideae</taxon>
        <taxon>Acereae</taxon>
        <taxon>Dipteronia</taxon>
    </lineage>
</organism>
<protein>
    <submittedName>
        <fullName evidence="3">Uncharacterized protein</fullName>
    </submittedName>
</protein>
<name>A0AAD9TEF9_9ROSI</name>
<accession>A0AAD9TEF9</accession>
<feature type="signal peptide" evidence="2">
    <location>
        <begin position="1"/>
        <end position="18"/>
    </location>
</feature>